<feature type="signal peptide" evidence="1">
    <location>
        <begin position="1"/>
        <end position="25"/>
    </location>
</feature>
<dbReference type="RefSeq" id="WP_069672179.1">
    <property type="nucleotide sequence ID" value="NZ_MCBT01000048.1"/>
</dbReference>
<evidence type="ECO:0000313" key="4">
    <source>
        <dbReference type="EMBL" id="OEG72390.1"/>
    </source>
</evidence>
<dbReference type="AlphaFoldDB" id="A0A1E5IPI4"/>
<dbReference type="InterPro" id="IPR011613">
    <property type="entry name" value="GH15-like"/>
</dbReference>
<feature type="domain" description="GH15-like" evidence="2">
    <location>
        <begin position="360"/>
        <end position="809"/>
    </location>
</feature>
<dbReference type="InterPro" id="IPR014718">
    <property type="entry name" value="GH-type_carb-bd"/>
</dbReference>
<evidence type="ECO:0000259" key="3">
    <source>
        <dbReference type="Pfam" id="PF09137"/>
    </source>
</evidence>
<evidence type="ECO:0000256" key="1">
    <source>
        <dbReference type="SAM" id="SignalP"/>
    </source>
</evidence>
<dbReference type="Pfam" id="PF09137">
    <property type="entry name" value="Glucodextran_N"/>
    <property type="match status" value="1"/>
</dbReference>
<dbReference type="GO" id="GO:0004553">
    <property type="term" value="F:hydrolase activity, hydrolyzing O-glycosyl compounds"/>
    <property type="evidence" value="ECO:0007669"/>
    <property type="project" value="TreeGrafter"/>
</dbReference>
<dbReference type="Pfam" id="PF00723">
    <property type="entry name" value="Glyco_hydro_15"/>
    <property type="match status" value="1"/>
</dbReference>
<reference evidence="4 5" key="1">
    <citation type="submission" date="2016-07" db="EMBL/GenBank/DDBJ databases">
        <title>Whole-genome of two Shewanella species isolated from a digestive organ of sea cucumber Apostichopus japonicus Selenka 1867.</title>
        <authorList>
            <person name="Hong H.-H."/>
            <person name="Choi H."/>
            <person name="Cheon S."/>
            <person name="Oh J.-S."/>
            <person name="Lee H.-G."/>
            <person name="Park C."/>
        </authorList>
    </citation>
    <scope>NUCLEOTIDE SEQUENCE [LARGE SCALE GENOMIC DNA]</scope>
    <source>
        <strain evidence="4 5">CSB03KR</strain>
    </source>
</reference>
<gene>
    <name evidence="4" type="ORF">BEL05_05290</name>
</gene>
<dbReference type="PANTHER" id="PTHR31616">
    <property type="entry name" value="TREHALASE"/>
    <property type="match status" value="1"/>
</dbReference>
<dbReference type="Gene3D" id="2.70.98.10">
    <property type="match status" value="1"/>
</dbReference>
<dbReference type="CDD" id="cd07430">
    <property type="entry name" value="GH15_N"/>
    <property type="match status" value="1"/>
</dbReference>
<dbReference type="InterPro" id="IPR015220">
    <property type="entry name" value="Glucodextranase_N"/>
</dbReference>
<sequence length="830" mass="90488">MTIKPTLFSRSLIAISLSALLSACGADSSTQTQNATPPLIAPGAPGDLPTWAFSGKTGIGTSFEPYVTTTQHAGEYQDSVNNPVSRVWFSLAQGILTETMFGLIHNAQLKEAQFIVTGNGFIDTEKDNTITSIDYLYKDDQGRPLSLAYKVVNKDIEGKYQIEKHFFTDPDRDALMMKVMFTAFESGITPYLYLNPHVDNAGANDIATVSRDGSTLLAYTAEADSSVISIKADTPFIKASAGFVGQSDGLTDLQQNGEMDWQYQSTSGKTAQIGNVALTAQLPTLDVSTDGKTSLTSTFVIGFGKDQASSIATTQATLASGYKKVLAAYNGEGDNLGWQDYLASLDALPSMTANTTDGGKLLYASALVLKAQEDKTHAGALIASLSNPWGDTLSAVNGSTGYKAVWPRDFYQCAMAFLAMGDTQTPKVAFEYLKKVQVSSQTPGYQGVPGWFLQKTHVDGEIEWVGVQLDQTAMPIMLGWKLWQAGVLTDSEISHWYKTMLKPAAEFLVTGGDVKLDWNNTHITPLKTQQERWEEQQGYSPSTTAAVVAGLVAASEIATQSNDTVAAAQYLQTAKQMAAKIDDLMVTTQGRLTETDTNDSPAIAPYFLRLAPTGQPNSNVKLADNNGRMGLDQRLILDGGFLELVRYGVRSADDSTVKQTLALIDNTNLDDNLRVKYQFTTQDNQQIPGFRRYGNDGYGEDVHTGASYAEKGSNTPGQRGRVWPFFTGERGHFELANALIDNSLSQERHQQLLNRYVKGMEYFANEGLMLPEQAWDGVGNPTRFNYQMGQGTNSATPLAWTHAEYVKLVRSMTDKAVWDAYPIVTEALKR</sequence>
<dbReference type="EMBL" id="MCBT01000048">
    <property type="protein sequence ID" value="OEG72390.1"/>
    <property type="molecule type" value="Genomic_DNA"/>
</dbReference>
<evidence type="ECO:0000313" key="5">
    <source>
        <dbReference type="Proteomes" id="UP000095230"/>
    </source>
</evidence>
<dbReference type="Gene3D" id="1.50.10.10">
    <property type="match status" value="1"/>
</dbReference>
<comment type="caution">
    <text evidence="4">The sequence shown here is derived from an EMBL/GenBank/DDBJ whole genome shotgun (WGS) entry which is preliminary data.</text>
</comment>
<dbReference type="InterPro" id="IPR012341">
    <property type="entry name" value="6hp_glycosidase-like_sf"/>
</dbReference>
<dbReference type="InterPro" id="IPR008928">
    <property type="entry name" value="6-hairpin_glycosidase_sf"/>
</dbReference>
<accession>A0A1E5IPI4</accession>
<dbReference type="GO" id="GO:0030246">
    <property type="term" value="F:carbohydrate binding"/>
    <property type="evidence" value="ECO:0007669"/>
    <property type="project" value="InterPro"/>
</dbReference>
<dbReference type="SUPFAM" id="SSF48208">
    <property type="entry name" value="Six-hairpin glycosidases"/>
    <property type="match status" value="1"/>
</dbReference>
<dbReference type="STRING" id="23.BEL05_05290"/>
<feature type="domain" description="Glucodextranase N-terminal" evidence="3">
    <location>
        <begin position="41"/>
        <end position="342"/>
    </location>
</feature>
<dbReference type="SUPFAM" id="SSF74650">
    <property type="entry name" value="Galactose mutarotase-like"/>
    <property type="match status" value="1"/>
</dbReference>
<dbReference type="InterPro" id="IPR011013">
    <property type="entry name" value="Gal_mutarotase_sf_dom"/>
</dbReference>
<feature type="chain" id="PRO_5009178969" evidence="1">
    <location>
        <begin position="26"/>
        <end position="830"/>
    </location>
</feature>
<proteinExistence type="predicted"/>
<dbReference type="GO" id="GO:0005975">
    <property type="term" value="P:carbohydrate metabolic process"/>
    <property type="evidence" value="ECO:0007669"/>
    <property type="project" value="InterPro"/>
</dbReference>
<organism evidence="4 5">
    <name type="scientific">Shewanella colwelliana</name>
    <name type="common">Alteromonas colwelliana</name>
    <dbReference type="NCBI Taxonomy" id="23"/>
    <lineage>
        <taxon>Bacteria</taxon>
        <taxon>Pseudomonadati</taxon>
        <taxon>Pseudomonadota</taxon>
        <taxon>Gammaproteobacteria</taxon>
        <taxon>Alteromonadales</taxon>
        <taxon>Shewanellaceae</taxon>
        <taxon>Shewanella</taxon>
    </lineage>
</organism>
<evidence type="ECO:0000259" key="2">
    <source>
        <dbReference type="Pfam" id="PF00723"/>
    </source>
</evidence>
<dbReference type="PROSITE" id="PS51257">
    <property type="entry name" value="PROKAR_LIPOPROTEIN"/>
    <property type="match status" value="1"/>
</dbReference>
<protein>
    <submittedName>
        <fullName evidence="4">Glucan 1,4-alpha-glucosidase</fullName>
    </submittedName>
</protein>
<dbReference type="PANTHER" id="PTHR31616:SF0">
    <property type="entry name" value="GLUCAN 1,4-ALPHA-GLUCOSIDASE"/>
    <property type="match status" value="1"/>
</dbReference>
<dbReference type="OrthoDB" id="9806081at2"/>
<name>A0A1E5IPI4_SHECO</name>
<dbReference type="GO" id="GO:0016757">
    <property type="term" value="F:glycosyltransferase activity"/>
    <property type="evidence" value="ECO:0007669"/>
    <property type="project" value="UniProtKB-ARBA"/>
</dbReference>
<dbReference type="Proteomes" id="UP000095230">
    <property type="component" value="Unassembled WGS sequence"/>
</dbReference>
<keyword evidence="1" id="KW-0732">Signal</keyword>